<dbReference type="Gene3D" id="3.10.450.10">
    <property type="match status" value="1"/>
</dbReference>
<dbReference type="KEGG" id="dcr:108211283"/>
<gene>
    <name evidence="3" type="ORF">DCAR_0313408</name>
</gene>
<dbReference type="Gramene" id="KZN03116">
    <property type="protein sequence ID" value="KZN03116"/>
    <property type="gene ID" value="DCAR_011872"/>
</dbReference>
<dbReference type="PROSITE" id="PS00287">
    <property type="entry name" value="CYSTATIN"/>
    <property type="match status" value="1"/>
</dbReference>
<dbReference type="PANTHER" id="PTHR47373">
    <property type="entry name" value="CYSTEINE PROTEINASE INHIBITOR 2"/>
    <property type="match status" value="1"/>
</dbReference>
<evidence type="ECO:0000256" key="1">
    <source>
        <dbReference type="SAM" id="MobiDB-lite"/>
    </source>
</evidence>
<evidence type="ECO:0000313" key="3">
    <source>
        <dbReference type="EMBL" id="WOG94115.1"/>
    </source>
</evidence>
<feature type="chain" id="PRO_5043814327" evidence="2">
    <location>
        <begin position="26"/>
        <end position="133"/>
    </location>
</feature>
<dbReference type="Pfam" id="PF16845">
    <property type="entry name" value="SQAPI"/>
    <property type="match status" value="1"/>
</dbReference>
<reference evidence="3" key="2">
    <citation type="submission" date="2022-03" db="EMBL/GenBank/DDBJ databases">
        <title>Draft title - Genomic analysis of global carrot germplasm unveils the trajectory of domestication and the origin of high carotenoid orange carrot.</title>
        <authorList>
            <person name="Iorizzo M."/>
            <person name="Ellison S."/>
            <person name="Senalik D."/>
            <person name="Macko-Podgorni A."/>
            <person name="Grzebelus D."/>
            <person name="Bostan H."/>
            <person name="Rolling W."/>
            <person name="Curaba J."/>
            <person name="Simon P."/>
        </authorList>
    </citation>
    <scope>NUCLEOTIDE SEQUENCE</scope>
    <source>
        <tissue evidence="3">Leaf</tissue>
    </source>
</reference>
<dbReference type="SUPFAM" id="SSF54403">
    <property type="entry name" value="Cystatin/monellin"/>
    <property type="match status" value="1"/>
</dbReference>
<dbReference type="CDD" id="cd00042">
    <property type="entry name" value="CY"/>
    <property type="match status" value="1"/>
</dbReference>
<organism evidence="3 4">
    <name type="scientific">Daucus carota subsp. sativus</name>
    <name type="common">Carrot</name>
    <dbReference type="NCBI Taxonomy" id="79200"/>
    <lineage>
        <taxon>Eukaryota</taxon>
        <taxon>Viridiplantae</taxon>
        <taxon>Streptophyta</taxon>
        <taxon>Embryophyta</taxon>
        <taxon>Tracheophyta</taxon>
        <taxon>Spermatophyta</taxon>
        <taxon>Magnoliopsida</taxon>
        <taxon>eudicotyledons</taxon>
        <taxon>Gunneridae</taxon>
        <taxon>Pentapetalae</taxon>
        <taxon>asterids</taxon>
        <taxon>campanulids</taxon>
        <taxon>Apiales</taxon>
        <taxon>Apiaceae</taxon>
        <taxon>Apioideae</taxon>
        <taxon>Scandiceae</taxon>
        <taxon>Daucinae</taxon>
        <taxon>Daucus</taxon>
        <taxon>Daucus sect. Daucus</taxon>
    </lineage>
</organism>
<dbReference type="OMA" id="YYANDDN"/>
<dbReference type="EMBL" id="CP093345">
    <property type="protein sequence ID" value="WOG94115.1"/>
    <property type="molecule type" value="Genomic_DNA"/>
</dbReference>
<dbReference type="InterPro" id="IPR018073">
    <property type="entry name" value="Prot_inh_cystat_CS"/>
</dbReference>
<name>A0A166C0A4_DAUCS</name>
<reference evidence="3" key="1">
    <citation type="journal article" date="2016" name="Nat. Genet.">
        <title>A high-quality carrot genome assembly provides new insights into carotenoid accumulation and asterid genome evolution.</title>
        <authorList>
            <person name="Iorizzo M."/>
            <person name="Ellison S."/>
            <person name="Senalik D."/>
            <person name="Zeng P."/>
            <person name="Satapoomin P."/>
            <person name="Huang J."/>
            <person name="Bowman M."/>
            <person name="Iovene M."/>
            <person name="Sanseverino W."/>
            <person name="Cavagnaro P."/>
            <person name="Yildiz M."/>
            <person name="Macko-Podgorni A."/>
            <person name="Moranska E."/>
            <person name="Grzebelus E."/>
            <person name="Grzebelus D."/>
            <person name="Ashrafi H."/>
            <person name="Zheng Z."/>
            <person name="Cheng S."/>
            <person name="Spooner D."/>
            <person name="Van Deynze A."/>
            <person name="Simon P."/>
        </authorList>
    </citation>
    <scope>NUCLEOTIDE SEQUENCE</scope>
    <source>
        <tissue evidence="3">Leaf</tissue>
    </source>
</reference>
<protein>
    <submittedName>
        <fullName evidence="3">Uncharacterized protein</fullName>
    </submittedName>
</protein>
<keyword evidence="2" id="KW-0732">Signal</keyword>
<proteinExistence type="predicted"/>
<dbReference type="GO" id="GO:0004869">
    <property type="term" value="F:cysteine-type endopeptidase inhibitor activity"/>
    <property type="evidence" value="ECO:0007669"/>
    <property type="project" value="InterPro"/>
</dbReference>
<dbReference type="PANTHER" id="PTHR47373:SF1">
    <property type="entry name" value="CYSTEINE PROTEINASE INHIBITOR 2"/>
    <property type="match status" value="1"/>
</dbReference>
<dbReference type="AlphaFoldDB" id="A0A166C0A4"/>
<feature type="region of interest" description="Disordered" evidence="1">
    <location>
        <begin position="52"/>
        <end position="72"/>
    </location>
</feature>
<accession>A0A166C0A4</accession>
<dbReference type="InterPro" id="IPR046350">
    <property type="entry name" value="Cystatin_sf"/>
</dbReference>
<evidence type="ECO:0000256" key="2">
    <source>
        <dbReference type="SAM" id="SignalP"/>
    </source>
</evidence>
<dbReference type="Proteomes" id="UP000077755">
    <property type="component" value="Chromosome 3"/>
</dbReference>
<keyword evidence="4" id="KW-1185">Reference proteome</keyword>
<dbReference type="SMR" id="A0A166C0A4"/>
<dbReference type="SMART" id="SM00043">
    <property type="entry name" value="CY"/>
    <property type="match status" value="1"/>
</dbReference>
<evidence type="ECO:0000313" key="4">
    <source>
        <dbReference type="Proteomes" id="UP000077755"/>
    </source>
</evidence>
<dbReference type="OrthoDB" id="1908104at2759"/>
<sequence length="133" mass="14091">MAAKTQAILILLLISAVLIASPAAGLGGSGAVGGRTEIPDVESNEEIQQLGEYSVEQYNQQHHNGDGGDSTDSAGDLKFVKVVAAEKQVVAGIKYYLKIVAAKGGHKKKFDAEIVVQAWKKTKQLMSFAPSHN</sequence>
<feature type="signal peptide" evidence="2">
    <location>
        <begin position="1"/>
        <end position="25"/>
    </location>
</feature>
<dbReference type="InterPro" id="IPR000010">
    <property type="entry name" value="Cystatin_dom"/>
</dbReference>